<dbReference type="InterPro" id="IPR016181">
    <property type="entry name" value="Acyl_CoA_acyltransferase"/>
</dbReference>
<evidence type="ECO:0008006" key="3">
    <source>
        <dbReference type="Google" id="ProtNLM"/>
    </source>
</evidence>
<name>A0A241XTH8_PSEAI</name>
<dbReference type="EMBL" id="NFFZ01000003">
    <property type="protein sequence ID" value="OTI63816.1"/>
    <property type="molecule type" value="Genomic_DNA"/>
</dbReference>
<dbReference type="AlphaFoldDB" id="A0A241XTH8"/>
<dbReference type="SUPFAM" id="SSF55729">
    <property type="entry name" value="Acyl-CoA N-acyltransferases (Nat)"/>
    <property type="match status" value="1"/>
</dbReference>
<comment type="caution">
    <text evidence="1">The sequence shown here is derived from an EMBL/GenBank/DDBJ whole genome shotgun (WGS) entry which is preliminary data.</text>
</comment>
<reference evidence="1 2" key="1">
    <citation type="submission" date="2017-05" db="EMBL/GenBank/DDBJ databases">
        <authorList>
            <person name="Song R."/>
            <person name="Chenine A.L."/>
            <person name="Ruprecht R.M."/>
        </authorList>
    </citation>
    <scope>NUCLEOTIDE SEQUENCE [LARGE SCALE GENOMIC DNA]</scope>
    <source>
        <strain evidence="1 2">S567_C10_BS</strain>
    </source>
</reference>
<dbReference type="Proteomes" id="UP000194857">
    <property type="component" value="Unassembled WGS sequence"/>
</dbReference>
<accession>A0A241XTH8</accession>
<protein>
    <recommendedName>
        <fullName evidence="3">N-acetyltransferase</fullName>
    </recommendedName>
</protein>
<dbReference type="Gene3D" id="3.40.630.30">
    <property type="match status" value="1"/>
</dbReference>
<gene>
    <name evidence="1" type="ORF">CAZ10_06225</name>
</gene>
<proteinExistence type="predicted"/>
<evidence type="ECO:0000313" key="2">
    <source>
        <dbReference type="Proteomes" id="UP000194857"/>
    </source>
</evidence>
<dbReference type="RefSeq" id="WP_023464359.1">
    <property type="nucleotide sequence ID" value="NZ_CAADQQ010000298.1"/>
</dbReference>
<evidence type="ECO:0000313" key="1">
    <source>
        <dbReference type="EMBL" id="OTI63816.1"/>
    </source>
</evidence>
<organism evidence="1 2">
    <name type="scientific">Pseudomonas aeruginosa</name>
    <dbReference type="NCBI Taxonomy" id="287"/>
    <lineage>
        <taxon>Bacteria</taxon>
        <taxon>Pseudomonadati</taxon>
        <taxon>Pseudomonadota</taxon>
        <taxon>Gammaproteobacteria</taxon>
        <taxon>Pseudomonadales</taxon>
        <taxon>Pseudomonadaceae</taxon>
        <taxon>Pseudomonas</taxon>
    </lineage>
</organism>
<sequence>MIASPDFVRSIITHPDVWPHLSEDGDDPAEFEPADAVYFRYGDFGFVEFRACGRHWYQAHIAMLRGTPRVQSFARLCMEIMRRDHGALAFTGFIPATNRAALINALRCGFSEEGRMKNVFLKNGQLVDMVVMGAR</sequence>